<dbReference type="InterPro" id="IPR002401">
    <property type="entry name" value="Cyt_P450_E_grp-I"/>
</dbReference>
<evidence type="ECO:0000313" key="8">
    <source>
        <dbReference type="Proteomes" id="UP000184330"/>
    </source>
</evidence>
<dbReference type="PANTHER" id="PTHR46300">
    <property type="entry name" value="P450, PUTATIVE (EUROFUNG)-RELATED-RELATED"/>
    <property type="match status" value="1"/>
</dbReference>
<keyword evidence="5" id="KW-0349">Heme</keyword>
<gene>
    <name evidence="7" type="ORF">PAC_12652</name>
</gene>
<comment type="similarity">
    <text evidence="1">Belongs to the cytochrome P450 family.</text>
</comment>
<dbReference type="Pfam" id="PF00067">
    <property type="entry name" value="p450"/>
    <property type="match status" value="1"/>
</dbReference>
<dbReference type="GO" id="GO:0004497">
    <property type="term" value="F:monooxygenase activity"/>
    <property type="evidence" value="ECO:0007669"/>
    <property type="project" value="InterPro"/>
</dbReference>
<dbReference type="PRINTS" id="PR00385">
    <property type="entry name" value="P450"/>
</dbReference>
<dbReference type="Proteomes" id="UP000184330">
    <property type="component" value="Unassembled WGS sequence"/>
</dbReference>
<feature type="binding site" description="axial binding residue" evidence="5">
    <location>
        <position position="426"/>
    </location>
    <ligand>
        <name>heme</name>
        <dbReference type="ChEBI" id="CHEBI:30413"/>
    </ligand>
    <ligandPart>
        <name>Fe</name>
        <dbReference type="ChEBI" id="CHEBI:18248"/>
    </ligandPart>
</feature>
<evidence type="ECO:0008006" key="9">
    <source>
        <dbReference type="Google" id="ProtNLM"/>
    </source>
</evidence>
<keyword evidence="8" id="KW-1185">Reference proteome</keyword>
<keyword evidence="6" id="KW-0732">Signal</keyword>
<comment type="cofactor">
    <cofactor evidence="5">
        <name>heme</name>
        <dbReference type="ChEBI" id="CHEBI:30413"/>
    </cofactor>
</comment>
<dbReference type="PRINTS" id="PR00463">
    <property type="entry name" value="EP450I"/>
</dbReference>
<feature type="chain" id="PRO_5012205525" description="Cytochrome P450" evidence="6">
    <location>
        <begin position="24"/>
        <end position="511"/>
    </location>
</feature>
<dbReference type="PANTHER" id="PTHR46300:SF11">
    <property type="entry name" value="OXIDOREDUCTASE, PUTATIVE-RELATED"/>
    <property type="match status" value="1"/>
</dbReference>
<protein>
    <recommendedName>
        <fullName evidence="9">Cytochrome P450</fullName>
    </recommendedName>
</protein>
<dbReference type="SUPFAM" id="SSF48264">
    <property type="entry name" value="Cytochrome P450"/>
    <property type="match status" value="1"/>
</dbReference>
<sequence length="511" mass="58352">MLLPFICLCVVILSYCWIKVRKAAYHDSLSLPNGPQPFPHFGNIWTLYRLSASPRKICGSFKAHYGDMTTVWMGSWPTVFINSPQGAAAGTASRPMHNNFRHTNLPDRIVVAPADDTFRNQRKTYHTILSKSASAAFHKGSDLESLLLVEKLLDGPSDFRFHCERFAINVVFQVIYGRRLGDEEDGDIADLYEIWKTMYLYFLPGTCVFDVFPSLLKLPQWMQPWYWILSILKRKEARIQKKYIEQAKWEAAASQNLECFANKLREKKGSDGINDKAHLNMLAMLLGAGSDTTSAMMQLFFKAMALHPDKVDLAHAELDRVVGGERLPVYEDAQNLPYIRALIKEVHRWAPIAVVVLGYRDYTFPKGTIFFPNIPTLNMDDTRYTDPSSFEPLRFINDSQDSVSSAQSSSHLDRDHVNYGFGRRFCPGAYVAEYAIFMAVSRILWAFDLKQIPGLEIRMDRERAGLLKKPRSFKMSITPRSQQYSNLIFGEINRINDRLENSERRDSVGGG</sequence>
<keyword evidence="3" id="KW-0560">Oxidoreductase</keyword>
<dbReference type="GO" id="GO:0016705">
    <property type="term" value="F:oxidoreductase activity, acting on paired donors, with incorporation or reduction of molecular oxygen"/>
    <property type="evidence" value="ECO:0007669"/>
    <property type="project" value="InterPro"/>
</dbReference>
<evidence type="ECO:0000256" key="4">
    <source>
        <dbReference type="ARBA" id="ARBA00023004"/>
    </source>
</evidence>
<dbReference type="STRING" id="576137.A0A1L7XCL2"/>
<name>A0A1L7XCL2_9HELO</name>
<evidence type="ECO:0000313" key="7">
    <source>
        <dbReference type="EMBL" id="CZR62755.1"/>
    </source>
</evidence>
<evidence type="ECO:0000256" key="5">
    <source>
        <dbReference type="PIRSR" id="PIRSR602401-1"/>
    </source>
</evidence>
<dbReference type="Gene3D" id="1.10.630.10">
    <property type="entry name" value="Cytochrome P450"/>
    <property type="match status" value="1"/>
</dbReference>
<dbReference type="OrthoDB" id="1103324at2759"/>
<accession>A0A1L7XCL2</accession>
<dbReference type="GO" id="GO:0005506">
    <property type="term" value="F:iron ion binding"/>
    <property type="evidence" value="ECO:0007669"/>
    <property type="project" value="InterPro"/>
</dbReference>
<proteinExistence type="inferred from homology"/>
<dbReference type="AlphaFoldDB" id="A0A1L7XCL2"/>
<dbReference type="InterPro" id="IPR001128">
    <property type="entry name" value="Cyt_P450"/>
</dbReference>
<reference evidence="7 8" key="1">
    <citation type="submission" date="2016-03" db="EMBL/GenBank/DDBJ databases">
        <authorList>
            <person name="Ploux O."/>
        </authorList>
    </citation>
    <scope>NUCLEOTIDE SEQUENCE [LARGE SCALE GENOMIC DNA]</scope>
    <source>
        <strain evidence="7 8">UAMH 11012</strain>
    </source>
</reference>
<feature type="signal peptide" evidence="6">
    <location>
        <begin position="1"/>
        <end position="23"/>
    </location>
</feature>
<keyword evidence="4 5" id="KW-0408">Iron</keyword>
<evidence type="ECO:0000256" key="6">
    <source>
        <dbReference type="SAM" id="SignalP"/>
    </source>
</evidence>
<dbReference type="InterPro" id="IPR050364">
    <property type="entry name" value="Cytochrome_P450_fung"/>
</dbReference>
<dbReference type="EMBL" id="FJOG01000021">
    <property type="protein sequence ID" value="CZR62755.1"/>
    <property type="molecule type" value="Genomic_DNA"/>
</dbReference>
<dbReference type="InterPro" id="IPR036396">
    <property type="entry name" value="Cyt_P450_sf"/>
</dbReference>
<keyword evidence="2 5" id="KW-0479">Metal-binding</keyword>
<evidence type="ECO:0000256" key="1">
    <source>
        <dbReference type="ARBA" id="ARBA00010617"/>
    </source>
</evidence>
<dbReference type="GO" id="GO:0020037">
    <property type="term" value="F:heme binding"/>
    <property type="evidence" value="ECO:0007669"/>
    <property type="project" value="InterPro"/>
</dbReference>
<evidence type="ECO:0000256" key="3">
    <source>
        <dbReference type="ARBA" id="ARBA00023002"/>
    </source>
</evidence>
<evidence type="ECO:0000256" key="2">
    <source>
        <dbReference type="ARBA" id="ARBA00022723"/>
    </source>
</evidence>
<organism evidence="7 8">
    <name type="scientific">Phialocephala subalpina</name>
    <dbReference type="NCBI Taxonomy" id="576137"/>
    <lineage>
        <taxon>Eukaryota</taxon>
        <taxon>Fungi</taxon>
        <taxon>Dikarya</taxon>
        <taxon>Ascomycota</taxon>
        <taxon>Pezizomycotina</taxon>
        <taxon>Leotiomycetes</taxon>
        <taxon>Helotiales</taxon>
        <taxon>Mollisiaceae</taxon>
        <taxon>Phialocephala</taxon>
        <taxon>Phialocephala fortinii species complex</taxon>
    </lineage>
</organism>